<feature type="domain" description="PDZ" evidence="2">
    <location>
        <begin position="454"/>
        <end position="537"/>
    </location>
</feature>
<name>A0AAD7ZVK8_DIPPU</name>
<evidence type="ECO:0000256" key="1">
    <source>
        <dbReference type="SAM" id="MobiDB-lite"/>
    </source>
</evidence>
<organism evidence="3 4">
    <name type="scientific">Diploptera punctata</name>
    <name type="common">Pacific beetle cockroach</name>
    <dbReference type="NCBI Taxonomy" id="6984"/>
    <lineage>
        <taxon>Eukaryota</taxon>
        <taxon>Metazoa</taxon>
        <taxon>Ecdysozoa</taxon>
        <taxon>Arthropoda</taxon>
        <taxon>Hexapoda</taxon>
        <taxon>Insecta</taxon>
        <taxon>Pterygota</taxon>
        <taxon>Neoptera</taxon>
        <taxon>Polyneoptera</taxon>
        <taxon>Dictyoptera</taxon>
        <taxon>Blattodea</taxon>
        <taxon>Blaberoidea</taxon>
        <taxon>Blaberidae</taxon>
        <taxon>Diplopterinae</taxon>
        <taxon>Diploptera</taxon>
    </lineage>
</organism>
<feature type="domain" description="PDZ" evidence="2">
    <location>
        <begin position="349"/>
        <end position="431"/>
    </location>
</feature>
<dbReference type="SMART" id="SM00228">
    <property type="entry name" value="PDZ"/>
    <property type="match status" value="4"/>
</dbReference>
<comment type="caution">
    <text evidence="3">The sequence shown here is derived from an EMBL/GenBank/DDBJ whole genome shotgun (WGS) entry which is preliminary data.</text>
</comment>
<keyword evidence="4" id="KW-1185">Reference proteome</keyword>
<gene>
    <name evidence="3" type="ORF">L9F63_018847</name>
</gene>
<feature type="domain" description="PDZ" evidence="2">
    <location>
        <begin position="253"/>
        <end position="336"/>
    </location>
</feature>
<evidence type="ECO:0000313" key="3">
    <source>
        <dbReference type="EMBL" id="KAJ9587720.1"/>
    </source>
</evidence>
<sequence length="537" mass="56603">RDAALEDLAVKPITQFPVTLDDETPEERYSSFKGLRTVTIKKGTQGLGIMIIEGKHAEVGQGIFISDIQESSAAEQAGLVVGDMILAVNKDTLLGSDYDSAASLLKKTEGVVTLVVCNPNKAKEEEKKTTEIVNARSPTPTPQQSSIAPTPASAPTSTPAKETDKPRLHPKPTTISSLKPLISTQTMSPSVVSISGTATNPSSLATTPILPSASPSATLRLSPSPSAKHHPTTPEEQPADPATCEITPGKETTVEINKDKMGLGLSIVGGSDTLLGVIIIHEVYPDGAASKDGRLKPGDQILEVNNEDFRSITHSKALAALRQTPAKVKMVVFRDEASTKEEDIFNVMEVELTKKPGKGLGLSIVGRKNGNGVFISDVVRGGTAEADGRLMKGDQILAVNGHDLKSATQEEAAAVLKTAMGKVTMRLGRLKASSKRSSNADRSIEVAAQLETRTVTLERGPDGLGFSIVGGHCSPHGDLPIYVKTVFEKGAAAHGGQLRRGDQIVAVNSISLEGLTHQQAVAVLKRARGNVTLTIQS</sequence>
<reference evidence="3" key="1">
    <citation type="journal article" date="2023" name="IScience">
        <title>Live-bearing cockroach genome reveals convergent evolutionary mechanisms linked to viviparity in insects and beyond.</title>
        <authorList>
            <person name="Fouks B."/>
            <person name="Harrison M.C."/>
            <person name="Mikhailova A.A."/>
            <person name="Marchal E."/>
            <person name="English S."/>
            <person name="Carruthers M."/>
            <person name="Jennings E.C."/>
            <person name="Chiamaka E.L."/>
            <person name="Frigard R.A."/>
            <person name="Pippel M."/>
            <person name="Attardo G.M."/>
            <person name="Benoit J.B."/>
            <person name="Bornberg-Bauer E."/>
            <person name="Tobe S.S."/>
        </authorList>
    </citation>
    <scope>NUCLEOTIDE SEQUENCE</scope>
    <source>
        <strain evidence="3">Stay&amp;Tobe</strain>
    </source>
</reference>
<feature type="compositionally biased region" description="Low complexity" evidence="1">
    <location>
        <begin position="145"/>
        <end position="160"/>
    </location>
</feature>
<accession>A0AAD7ZVK8</accession>
<feature type="compositionally biased region" description="Polar residues" evidence="1">
    <location>
        <begin position="213"/>
        <end position="225"/>
    </location>
</feature>
<proteinExistence type="predicted"/>
<dbReference type="InterPro" id="IPR051342">
    <property type="entry name" value="PDZ_scaffold"/>
</dbReference>
<feature type="region of interest" description="Disordered" evidence="1">
    <location>
        <begin position="203"/>
        <end position="242"/>
    </location>
</feature>
<dbReference type="CDD" id="cd06673">
    <property type="entry name" value="PDZ10_MUPP1-PDZ8_PATJ-like"/>
    <property type="match status" value="1"/>
</dbReference>
<dbReference type="EMBL" id="JASPKZ010006069">
    <property type="protein sequence ID" value="KAJ9587720.1"/>
    <property type="molecule type" value="Genomic_DNA"/>
</dbReference>
<dbReference type="CDD" id="cd06676">
    <property type="entry name" value="PDZ13_MUPP1-like"/>
    <property type="match status" value="1"/>
</dbReference>
<protein>
    <recommendedName>
        <fullName evidence="2">PDZ domain-containing protein</fullName>
    </recommendedName>
</protein>
<dbReference type="CDD" id="cd06674">
    <property type="entry name" value="PDZ11_MUPP1-PDZ9_PATJ-like"/>
    <property type="match status" value="1"/>
</dbReference>
<feature type="non-terminal residue" evidence="3">
    <location>
        <position position="1"/>
    </location>
</feature>
<dbReference type="Pfam" id="PF00595">
    <property type="entry name" value="PDZ"/>
    <property type="match status" value="4"/>
</dbReference>
<dbReference type="Proteomes" id="UP001233999">
    <property type="component" value="Unassembled WGS sequence"/>
</dbReference>
<feature type="compositionally biased region" description="Polar residues" evidence="1">
    <location>
        <begin position="173"/>
        <end position="182"/>
    </location>
</feature>
<feature type="domain" description="PDZ" evidence="2">
    <location>
        <begin position="37"/>
        <end position="120"/>
    </location>
</feature>
<dbReference type="PROSITE" id="PS50106">
    <property type="entry name" value="PDZ"/>
    <property type="match status" value="4"/>
</dbReference>
<evidence type="ECO:0000259" key="2">
    <source>
        <dbReference type="PROSITE" id="PS50106"/>
    </source>
</evidence>
<evidence type="ECO:0000313" key="4">
    <source>
        <dbReference type="Proteomes" id="UP001233999"/>
    </source>
</evidence>
<dbReference type="AlphaFoldDB" id="A0AAD7ZVK8"/>
<dbReference type="FunFam" id="2.30.42.10:FF:000038">
    <property type="entry name" value="Multiple PDZ domain protein isoform X1"/>
    <property type="match status" value="1"/>
</dbReference>
<dbReference type="PANTHER" id="PTHR19964:SF96">
    <property type="entry name" value="FERM DOMAIN (PROTEIN4.1-EZRIN-RADIXIN-MOESIN) FAMILY-RELATED"/>
    <property type="match status" value="1"/>
</dbReference>
<dbReference type="PANTHER" id="PTHR19964">
    <property type="entry name" value="MULTIPLE PDZ DOMAIN PROTEIN"/>
    <property type="match status" value="1"/>
</dbReference>
<reference evidence="3" key="2">
    <citation type="submission" date="2023-05" db="EMBL/GenBank/DDBJ databases">
        <authorList>
            <person name="Fouks B."/>
        </authorList>
    </citation>
    <scope>NUCLEOTIDE SEQUENCE</scope>
    <source>
        <strain evidence="3">Stay&amp;Tobe</strain>
        <tissue evidence="3">Testes</tissue>
    </source>
</reference>
<dbReference type="SUPFAM" id="SSF50156">
    <property type="entry name" value="PDZ domain-like"/>
    <property type="match status" value="4"/>
</dbReference>
<dbReference type="Gene3D" id="2.30.42.10">
    <property type="match status" value="4"/>
</dbReference>
<dbReference type="InterPro" id="IPR036034">
    <property type="entry name" value="PDZ_sf"/>
</dbReference>
<dbReference type="CDD" id="cd23064">
    <property type="entry name" value="PDZ3_INAD-like"/>
    <property type="match status" value="1"/>
</dbReference>
<dbReference type="InterPro" id="IPR001478">
    <property type="entry name" value="PDZ"/>
</dbReference>
<feature type="region of interest" description="Disordered" evidence="1">
    <location>
        <begin position="123"/>
        <end position="182"/>
    </location>
</feature>